<dbReference type="EMBL" id="CADEBD010000045">
    <property type="protein sequence ID" value="CAB3221440.1"/>
    <property type="molecule type" value="Genomic_DNA"/>
</dbReference>
<feature type="compositionally biased region" description="Basic and acidic residues" evidence="1">
    <location>
        <begin position="31"/>
        <end position="55"/>
    </location>
</feature>
<name>A0A8S0YP97_ARCPL</name>
<comment type="caution">
    <text evidence="2">The sequence shown here is derived from an EMBL/GenBank/DDBJ whole genome shotgun (WGS) entry which is preliminary data.</text>
</comment>
<dbReference type="OrthoDB" id="6692864at2759"/>
<proteinExistence type="predicted"/>
<evidence type="ECO:0000256" key="1">
    <source>
        <dbReference type="SAM" id="MobiDB-lite"/>
    </source>
</evidence>
<organism evidence="2 3">
    <name type="scientific">Arctia plantaginis</name>
    <name type="common">Wood tiger moth</name>
    <name type="synonym">Phalaena plantaginis</name>
    <dbReference type="NCBI Taxonomy" id="874455"/>
    <lineage>
        <taxon>Eukaryota</taxon>
        <taxon>Metazoa</taxon>
        <taxon>Ecdysozoa</taxon>
        <taxon>Arthropoda</taxon>
        <taxon>Hexapoda</taxon>
        <taxon>Insecta</taxon>
        <taxon>Pterygota</taxon>
        <taxon>Neoptera</taxon>
        <taxon>Endopterygota</taxon>
        <taxon>Lepidoptera</taxon>
        <taxon>Glossata</taxon>
        <taxon>Ditrysia</taxon>
        <taxon>Noctuoidea</taxon>
        <taxon>Erebidae</taxon>
        <taxon>Arctiinae</taxon>
        <taxon>Arctia</taxon>
    </lineage>
</organism>
<feature type="region of interest" description="Disordered" evidence="1">
    <location>
        <begin position="21"/>
        <end position="76"/>
    </location>
</feature>
<feature type="compositionally biased region" description="Basic and acidic residues" evidence="1">
    <location>
        <begin position="67"/>
        <end position="76"/>
    </location>
</feature>
<feature type="compositionally biased region" description="Polar residues" evidence="1">
    <location>
        <begin position="21"/>
        <end position="30"/>
    </location>
</feature>
<evidence type="ECO:0000313" key="2">
    <source>
        <dbReference type="EMBL" id="CAB3221440.1"/>
    </source>
</evidence>
<reference evidence="2 3" key="1">
    <citation type="submission" date="2020-04" db="EMBL/GenBank/DDBJ databases">
        <authorList>
            <person name="Wallbank WR R."/>
            <person name="Pardo Diaz C."/>
            <person name="Kozak K."/>
            <person name="Martin S."/>
            <person name="Jiggins C."/>
            <person name="Moest M."/>
            <person name="Warren A I."/>
            <person name="Byers J.R.P. K."/>
            <person name="Montejo-Kovacevich G."/>
            <person name="Yen C E."/>
        </authorList>
    </citation>
    <scope>NUCLEOTIDE SEQUENCE [LARGE SCALE GENOMIC DNA]</scope>
</reference>
<sequence length="76" mass="8561">MEGKSLNGVVPEPIDITHQTIGARQFGNNVSDEKKLARDKHSDGATEPQRQERGTRRWGLHSQIEWRGMERAGPDP</sequence>
<dbReference type="AlphaFoldDB" id="A0A8S0YP97"/>
<accession>A0A8S0YP97</accession>
<dbReference type="Proteomes" id="UP000494256">
    <property type="component" value="Unassembled WGS sequence"/>
</dbReference>
<gene>
    <name evidence="2" type="ORF">APLA_LOCUS832</name>
</gene>
<evidence type="ECO:0000313" key="3">
    <source>
        <dbReference type="Proteomes" id="UP000494256"/>
    </source>
</evidence>
<protein>
    <submittedName>
        <fullName evidence="2">Uncharacterized protein</fullName>
    </submittedName>
</protein>